<evidence type="ECO:0000313" key="1">
    <source>
        <dbReference type="EMBL" id="XBX82400.1"/>
    </source>
</evidence>
<name>A0AAU7W917_9MICO</name>
<accession>A0AAU7W917</accession>
<proteinExistence type="predicted"/>
<sequence length="130" mass="14086">MRAGLRRRRAARRDLRAVEEYEGMLRTRQRGAADAAEAELAAFERLSPEQLDLLWLRFAAASAAAGRRTEGRGRPPRAARRSVLEAVVDWFAVPTAWTGAIPGPVIGGFPVGPFGAVDLQALARGPRDPA</sequence>
<protein>
    <submittedName>
        <fullName evidence="1">Uncharacterized protein</fullName>
    </submittedName>
</protein>
<dbReference type="AlphaFoldDB" id="A0AAU7W917"/>
<gene>
    <name evidence="1" type="ORF">ABIQ69_00390</name>
</gene>
<dbReference type="EMBL" id="CP158374">
    <property type="protein sequence ID" value="XBX82400.1"/>
    <property type="molecule type" value="Genomic_DNA"/>
</dbReference>
<dbReference type="RefSeq" id="WP_350348417.1">
    <property type="nucleotide sequence ID" value="NZ_CP158374.1"/>
</dbReference>
<reference evidence="1" key="1">
    <citation type="submission" date="2024-05" db="EMBL/GenBank/DDBJ databases">
        <authorList>
            <person name="Yu L."/>
        </authorList>
    </citation>
    <scope>NUCLEOTIDE SEQUENCE</scope>
    <source>
        <strain evidence="1">G08B096</strain>
    </source>
</reference>
<organism evidence="1">
    <name type="scientific">Agromyces sp. G08B096</name>
    <dbReference type="NCBI Taxonomy" id="3156399"/>
    <lineage>
        <taxon>Bacteria</taxon>
        <taxon>Bacillati</taxon>
        <taxon>Actinomycetota</taxon>
        <taxon>Actinomycetes</taxon>
        <taxon>Micrococcales</taxon>
        <taxon>Microbacteriaceae</taxon>
        <taxon>Agromyces</taxon>
    </lineage>
</organism>